<reference evidence="2" key="1">
    <citation type="submission" date="2023-03" db="EMBL/GenBank/DDBJ databases">
        <title>Electrophorus voltai genome.</title>
        <authorList>
            <person name="Bian C."/>
        </authorList>
    </citation>
    <scope>NUCLEOTIDE SEQUENCE</scope>
    <source>
        <strain evidence="2">CB-2022</strain>
        <tissue evidence="2">Muscle</tissue>
    </source>
</reference>
<keyword evidence="3" id="KW-1185">Reference proteome</keyword>
<evidence type="ECO:0000256" key="1">
    <source>
        <dbReference type="SAM" id="Phobius"/>
    </source>
</evidence>
<gene>
    <name evidence="2" type="ORF">P4O66_020190</name>
</gene>
<proteinExistence type="predicted"/>
<dbReference type="AlphaFoldDB" id="A0AAD9E3X2"/>
<evidence type="ECO:0000313" key="2">
    <source>
        <dbReference type="EMBL" id="KAK1804151.1"/>
    </source>
</evidence>
<name>A0AAD9E3X2_9TELE</name>
<dbReference type="Proteomes" id="UP001239994">
    <property type="component" value="Unassembled WGS sequence"/>
</dbReference>
<dbReference type="EMBL" id="JAROKS010000004">
    <property type="protein sequence ID" value="KAK1804151.1"/>
    <property type="molecule type" value="Genomic_DNA"/>
</dbReference>
<comment type="caution">
    <text evidence="2">The sequence shown here is derived from an EMBL/GenBank/DDBJ whole genome shotgun (WGS) entry which is preliminary data.</text>
</comment>
<protein>
    <submittedName>
        <fullName evidence="2">Uncharacterized protein</fullName>
    </submittedName>
</protein>
<dbReference type="SUPFAM" id="SSF56672">
    <property type="entry name" value="DNA/RNA polymerases"/>
    <property type="match status" value="1"/>
</dbReference>
<feature type="transmembrane region" description="Helical" evidence="1">
    <location>
        <begin position="88"/>
        <end position="106"/>
    </location>
</feature>
<keyword evidence="1" id="KW-0472">Membrane</keyword>
<organism evidence="2 3">
    <name type="scientific">Electrophorus voltai</name>
    <dbReference type="NCBI Taxonomy" id="2609070"/>
    <lineage>
        <taxon>Eukaryota</taxon>
        <taxon>Metazoa</taxon>
        <taxon>Chordata</taxon>
        <taxon>Craniata</taxon>
        <taxon>Vertebrata</taxon>
        <taxon>Euteleostomi</taxon>
        <taxon>Actinopterygii</taxon>
        <taxon>Neopterygii</taxon>
        <taxon>Teleostei</taxon>
        <taxon>Ostariophysi</taxon>
        <taxon>Gymnotiformes</taxon>
        <taxon>Gymnotoidei</taxon>
        <taxon>Gymnotidae</taxon>
        <taxon>Electrophorus</taxon>
    </lineage>
</organism>
<evidence type="ECO:0000313" key="3">
    <source>
        <dbReference type="Proteomes" id="UP001239994"/>
    </source>
</evidence>
<dbReference type="InterPro" id="IPR043502">
    <property type="entry name" value="DNA/RNA_pol_sf"/>
</dbReference>
<keyword evidence="1" id="KW-1133">Transmembrane helix</keyword>
<accession>A0AAD9E3X2</accession>
<sequence length="133" mass="15307">MHIVSSLVLPISPHPSRVQIQTLTSPTPLPARTYLRSSPAVRIPSYHHTGLVLCYKAGREHLFTPVYPLSQEENQCQLLSNRLEDTEYLVFLYCLAIGPFLFQMFFNQVIWEFLCRSIIVCINDILIYAPLLE</sequence>
<keyword evidence="1" id="KW-0812">Transmembrane</keyword>